<evidence type="ECO:0000256" key="1">
    <source>
        <dbReference type="ARBA" id="ARBA00022801"/>
    </source>
</evidence>
<dbReference type="PANTHER" id="PTHR46118:SF4">
    <property type="entry name" value="PROTEIN ABHD11"/>
    <property type="match status" value="1"/>
</dbReference>
<evidence type="ECO:0000313" key="3">
    <source>
        <dbReference type="EMBL" id="PDH34031.1"/>
    </source>
</evidence>
<gene>
    <name evidence="3" type="ORF">CNF02_06650</name>
</gene>
<dbReference type="InterPro" id="IPR029058">
    <property type="entry name" value="AB_hydrolase_fold"/>
</dbReference>
<dbReference type="InterPro" id="IPR000073">
    <property type="entry name" value="AB_hydrolase_1"/>
</dbReference>
<reference evidence="3 4" key="1">
    <citation type="submission" date="2017-08" db="EMBL/GenBank/DDBJ databases">
        <title>Fine stratification of microbial communities through a metagenomic profile of the photic zone.</title>
        <authorList>
            <person name="Haro-Moreno J.M."/>
            <person name="Lopez-Perez M."/>
            <person name="De La Torre J."/>
            <person name="Picazo A."/>
            <person name="Camacho A."/>
            <person name="Rodriguez-Valera F."/>
        </authorList>
    </citation>
    <scope>NUCLEOTIDE SEQUENCE [LARGE SCALE GENOMIC DNA]</scope>
    <source>
        <strain evidence="3">MED-G28</strain>
    </source>
</reference>
<evidence type="ECO:0000259" key="2">
    <source>
        <dbReference type="Pfam" id="PF00561"/>
    </source>
</evidence>
<accession>A0A2A5WCE3</accession>
<name>A0A2A5WCE3_9GAMM</name>
<dbReference type="PRINTS" id="PR00111">
    <property type="entry name" value="ABHYDROLASE"/>
</dbReference>
<dbReference type="AlphaFoldDB" id="A0A2A5WCE3"/>
<dbReference type="PANTHER" id="PTHR46118">
    <property type="entry name" value="PROTEIN ABHD11"/>
    <property type="match status" value="1"/>
</dbReference>
<organism evidence="3 4">
    <name type="scientific">OM182 bacterium MED-G28</name>
    <dbReference type="NCBI Taxonomy" id="1986256"/>
    <lineage>
        <taxon>Bacteria</taxon>
        <taxon>Pseudomonadati</taxon>
        <taxon>Pseudomonadota</taxon>
        <taxon>Gammaproteobacteria</taxon>
        <taxon>OMG group</taxon>
        <taxon>OM182 clade</taxon>
    </lineage>
</organism>
<dbReference type="Pfam" id="PF00561">
    <property type="entry name" value="Abhydrolase_1"/>
    <property type="match status" value="1"/>
</dbReference>
<protein>
    <submittedName>
        <fullName evidence="3">Alpha/beta hydrolase</fullName>
    </submittedName>
</protein>
<evidence type="ECO:0000313" key="4">
    <source>
        <dbReference type="Proteomes" id="UP000219329"/>
    </source>
</evidence>
<proteinExistence type="predicted"/>
<dbReference type="PRINTS" id="PR00412">
    <property type="entry name" value="EPOXHYDRLASE"/>
</dbReference>
<dbReference type="EMBL" id="NTJZ01000005">
    <property type="protein sequence ID" value="PDH34031.1"/>
    <property type="molecule type" value="Genomic_DNA"/>
</dbReference>
<dbReference type="Proteomes" id="UP000219329">
    <property type="component" value="Unassembled WGS sequence"/>
</dbReference>
<dbReference type="Gene3D" id="3.40.50.1820">
    <property type="entry name" value="alpha/beta hydrolase"/>
    <property type="match status" value="1"/>
</dbReference>
<dbReference type="GO" id="GO:0016787">
    <property type="term" value="F:hydrolase activity"/>
    <property type="evidence" value="ECO:0007669"/>
    <property type="project" value="UniProtKB-KW"/>
</dbReference>
<dbReference type="InterPro" id="IPR000639">
    <property type="entry name" value="Epox_hydrolase-like"/>
</dbReference>
<dbReference type="SUPFAM" id="SSF53474">
    <property type="entry name" value="alpha/beta-Hydrolases"/>
    <property type="match status" value="1"/>
</dbReference>
<feature type="domain" description="AB hydrolase-1" evidence="2">
    <location>
        <begin position="14"/>
        <end position="245"/>
    </location>
</feature>
<comment type="caution">
    <text evidence="3">The sequence shown here is derived from an EMBL/GenBank/DDBJ whole genome shotgun (WGS) entry which is preliminary data.</text>
</comment>
<sequence length="261" mass="29368">MLLNYRQYSNNGTPLLILHGLFGSLSNWGWHSKNLSEHFAVIGVDLRNHGGSFHGSQFNYPIMANDVVELMDHLKISSGYFIGHSMGGKVSMELALTHSDRVEKCIVVDIAPITYPDKADGHLQIISGMKAMALDKISSRKEAEQLLAEFVEDEATRNFVLTNLVRNNEGKYGWCLNLESIESNYARLREKPSEGGTFTKPTLFIKGAISKYIQSKHEAEILQLFPNANMKIIKQAGHWLHVEKPQVLQKVILDFLQAKDT</sequence>
<keyword evidence="1 3" id="KW-0378">Hydrolase</keyword>